<dbReference type="RefSeq" id="WP_140002089.1">
    <property type="nucleotide sequence ID" value="NZ_CP040946.1"/>
</dbReference>
<organism evidence="1 2">
    <name type="scientific">Methylophilus medardicus</name>
    <dbReference type="NCBI Taxonomy" id="2588534"/>
    <lineage>
        <taxon>Bacteria</taxon>
        <taxon>Pseudomonadati</taxon>
        <taxon>Pseudomonadota</taxon>
        <taxon>Betaproteobacteria</taxon>
        <taxon>Nitrosomonadales</taxon>
        <taxon>Methylophilaceae</taxon>
        <taxon>Methylophilus</taxon>
    </lineage>
</organism>
<name>A0A5B8CPR0_9PROT</name>
<accession>A0A5B8CPR0</accession>
<keyword evidence="2" id="KW-1185">Reference proteome</keyword>
<dbReference type="KEGG" id="mmec:FIU01_00955"/>
<dbReference type="OrthoDB" id="8538084at2"/>
<gene>
    <name evidence="1" type="ORF">FIU01_00955</name>
</gene>
<proteinExistence type="predicted"/>
<dbReference type="EMBL" id="CP040946">
    <property type="protein sequence ID" value="QDC43231.1"/>
    <property type="molecule type" value="Genomic_DNA"/>
</dbReference>
<dbReference type="Proteomes" id="UP000311008">
    <property type="component" value="Chromosome"/>
</dbReference>
<dbReference type="AlphaFoldDB" id="A0A5B8CPR0"/>
<evidence type="ECO:0000313" key="1">
    <source>
        <dbReference type="EMBL" id="QDC43231.1"/>
    </source>
</evidence>
<evidence type="ECO:0000313" key="2">
    <source>
        <dbReference type="Proteomes" id="UP000311008"/>
    </source>
</evidence>
<sequence length="79" mass="9059">MFTLKKWLWTQWQKFRGADRAYANYLAHFAHYQTQVVNPELQQSLNIQPMSKAAFLKAWQQQGLTPAAKSCGCKTGGCH</sequence>
<reference evidence="2" key="1">
    <citation type="journal article" date="2019" name="ISME J.">
        <title>Evolution in action: habitat transition from sediment to the pelagial leads to genome streamlining in Methylophilaceae.</title>
        <authorList>
            <person name="Salcher M."/>
            <person name="Schaefle D."/>
            <person name="Kaspar M."/>
            <person name="Neuenschwander S.M."/>
            <person name="Ghai R."/>
        </authorList>
    </citation>
    <scope>NUCLEOTIDE SEQUENCE [LARGE SCALE GENOMIC DNA]</scope>
    <source>
        <strain evidence="2">MMS-M-51</strain>
    </source>
</reference>
<protein>
    <submittedName>
        <fullName evidence="1">Uncharacterized protein</fullName>
    </submittedName>
</protein>